<dbReference type="PANTHER" id="PTHR33841:SF1">
    <property type="entry name" value="DNA METHYLTRANSFERASE A"/>
    <property type="match status" value="1"/>
</dbReference>
<dbReference type="Gene3D" id="3.40.50.150">
    <property type="entry name" value="Vaccinia Virus protein VP39"/>
    <property type="match status" value="1"/>
</dbReference>
<proteinExistence type="predicted"/>
<dbReference type="EMBL" id="CP017146">
    <property type="protein sequence ID" value="QHO70361.1"/>
    <property type="molecule type" value="Genomic_DNA"/>
</dbReference>
<dbReference type="REBASE" id="366818">
    <property type="entry name" value="ManZS314ORF12580P"/>
</dbReference>
<organism evidence="9 10">
    <name type="scientific">Marisediminicola antarctica</name>
    <dbReference type="NCBI Taxonomy" id="674079"/>
    <lineage>
        <taxon>Bacteria</taxon>
        <taxon>Bacillati</taxon>
        <taxon>Actinomycetota</taxon>
        <taxon>Actinomycetes</taxon>
        <taxon>Micrococcales</taxon>
        <taxon>Microbacteriaceae</taxon>
        <taxon>Marisediminicola</taxon>
    </lineage>
</organism>
<protein>
    <recommendedName>
        <fullName evidence="1">site-specific DNA-methyltransferase (adenine-specific)</fullName>
        <ecNumber evidence="1">2.1.1.72</ecNumber>
    </recommendedName>
</protein>
<evidence type="ECO:0000256" key="1">
    <source>
        <dbReference type="ARBA" id="ARBA00011900"/>
    </source>
</evidence>
<dbReference type="InterPro" id="IPR002052">
    <property type="entry name" value="DNA_methylase_N6_adenine_CS"/>
</dbReference>
<feature type="region of interest" description="Disordered" evidence="6">
    <location>
        <begin position="1187"/>
        <end position="1217"/>
    </location>
</feature>
<evidence type="ECO:0000259" key="7">
    <source>
        <dbReference type="Pfam" id="PF07669"/>
    </source>
</evidence>
<sequence>MIDSSRLLTDLKKQLKLLETDLRARSEEPGLPWAQSLRDEYERALGRERTALSWSEWRDGEVTLAAVAWIIAGTFIRFAEDNNLLAGARNDDIALALPWITGVGESLDRAVENQSAFFAAQPQLNGRDWLQSAFRVLASLPAGRALVDPHHNLVWTVEISATAADQLIAFWRETGSDETLVHDFTDSALDTRFLGDLYQDLSDHAKKTYALLQTPVFVEEFILDHTLTPALAEFGLDGLKLIDPTCGSGHFLLGAFERLDEAWKAHAPALDARTRVQKALDSIHGVDLNPFAVAIARFRLTIAALKASGETTLVAAPAFHYKLAVGDSLLRWQASAATLEIGDEEETFAYSGEDIREYAGILEPGQYHVVVGNPPYIQVKDKALNQAYRELYSTCAGKYALSVPFMELFFELARRGDDAGGAGYVGKITSNSFMKREFGKKLIEKFLSGVYTGKGHIDLTAVVDTSGAYIPGHGTPTVILFGRPRKPVSSTVRAALGVRGEPGQPADPANGLVWRDIVDHLDEPGYSGTYTTITDLERTTLAHHPWSLSGGGAGELKATIDSCRISTPGSLAFRLGVFGITAADDAFITTINQAKRFNEPAGFRTIVVGDIVRDYNLVDAQPTFFPYDHRHELLPLDTFPRVARQMWALRNELGNRATFSKQTYFKEGRPWYEWHQLPKDDGAHEWAITYAFVATHNHFALDRGNKVFGRTAPIIKLPAGATENDHIDLLGILNSSTACFWLKQVSHNKGGPGGGSSKDEKWRDFYEFTSTKLAEFPLPAVFPTAQAQLLDELSEALHAASPSAVLQRLFEGTGAQPTSEALKDAERLWMSVRARMVFEQEELDWGVYSLYGLTSQNALATSEVEDERRLPLGARSFEVALARGVAAGDVKTRWFSDFCEVERTDIPLDWPEEYRMLVSNRLQEIESNGAIRLLESPDFKRTWQTDSWEKQLASAARDLALDQLEQREYWLDAQGRPVPRSAAQLADRARNDATLRSALEILAGTPHIDLQQAITALLAAESVPSLAAQRYKPSGLTKFRDWQRVWELQRAEDRGEQVAIPVPPKYAPGDFQKTTYWKARGKLDVPKERFIAYPGALLVNDDSPIYGWAGWDHAAQGLALAVLVGEMAAGGATSAQLTPLLASMVELEPWLEQWYAEIDPAFGQSPAAAISGTLDMQLARHSLTRDDVTRWSPPPSTRGRVRTAAPAPTLIDSEESL</sequence>
<dbReference type="PANTHER" id="PTHR33841">
    <property type="entry name" value="DNA METHYLTRANSFERASE YEEA-RELATED"/>
    <property type="match status" value="1"/>
</dbReference>
<feature type="domain" description="DUF7008" evidence="8">
    <location>
        <begin position="836"/>
        <end position="1201"/>
    </location>
</feature>
<evidence type="ECO:0000259" key="8">
    <source>
        <dbReference type="Pfam" id="PF22654"/>
    </source>
</evidence>
<dbReference type="GO" id="GO:0006304">
    <property type="term" value="P:DNA modification"/>
    <property type="evidence" value="ECO:0007669"/>
    <property type="project" value="InterPro"/>
</dbReference>
<feature type="domain" description="Type II methyltransferase M.TaqI-like" evidence="7">
    <location>
        <begin position="282"/>
        <end position="444"/>
    </location>
</feature>
<dbReference type="InterPro" id="IPR050953">
    <property type="entry name" value="N4_N6_ade-DNA_methylase"/>
</dbReference>
<dbReference type="Proteomes" id="UP000464507">
    <property type="component" value="Chromosome"/>
</dbReference>
<evidence type="ECO:0000256" key="2">
    <source>
        <dbReference type="ARBA" id="ARBA00022603"/>
    </source>
</evidence>
<dbReference type="GO" id="GO:0003676">
    <property type="term" value="F:nucleic acid binding"/>
    <property type="evidence" value="ECO:0007669"/>
    <property type="project" value="InterPro"/>
</dbReference>
<evidence type="ECO:0000256" key="4">
    <source>
        <dbReference type="ARBA" id="ARBA00022691"/>
    </source>
</evidence>
<keyword evidence="3" id="KW-0808">Transferase</keyword>
<keyword evidence="4" id="KW-0949">S-adenosyl-L-methionine</keyword>
<dbReference type="KEGG" id="mant:BHD05_12580"/>
<name>A0A7L5AMK5_9MICO</name>
<dbReference type="OrthoDB" id="4280289at2"/>
<dbReference type="InterPro" id="IPR011639">
    <property type="entry name" value="MethylTrfase_TaqI-like_dom"/>
</dbReference>
<dbReference type="GO" id="GO:0009007">
    <property type="term" value="F:site-specific DNA-methyltransferase (adenine-specific) activity"/>
    <property type="evidence" value="ECO:0007669"/>
    <property type="project" value="UniProtKB-EC"/>
</dbReference>
<gene>
    <name evidence="9" type="ORF">BHD05_12580</name>
</gene>
<dbReference type="EC" id="2.1.1.72" evidence="1"/>
<comment type="catalytic activity">
    <reaction evidence="5">
        <text>a 2'-deoxyadenosine in DNA + S-adenosyl-L-methionine = an N(6)-methyl-2'-deoxyadenosine in DNA + S-adenosyl-L-homocysteine + H(+)</text>
        <dbReference type="Rhea" id="RHEA:15197"/>
        <dbReference type="Rhea" id="RHEA-COMP:12418"/>
        <dbReference type="Rhea" id="RHEA-COMP:12419"/>
        <dbReference type="ChEBI" id="CHEBI:15378"/>
        <dbReference type="ChEBI" id="CHEBI:57856"/>
        <dbReference type="ChEBI" id="CHEBI:59789"/>
        <dbReference type="ChEBI" id="CHEBI:90615"/>
        <dbReference type="ChEBI" id="CHEBI:90616"/>
        <dbReference type="EC" id="2.1.1.72"/>
    </reaction>
</comment>
<accession>A0A7L5AMK5</accession>
<evidence type="ECO:0000256" key="5">
    <source>
        <dbReference type="ARBA" id="ARBA00047942"/>
    </source>
</evidence>
<dbReference type="SUPFAM" id="SSF53335">
    <property type="entry name" value="S-adenosyl-L-methionine-dependent methyltransferases"/>
    <property type="match status" value="1"/>
</dbReference>
<dbReference type="Pfam" id="PF07669">
    <property type="entry name" value="Eco57I"/>
    <property type="match status" value="1"/>
</dbReference>
<keyword evidence="10" id="KW-1185">Reference proteome</keyword>
<dbReference type="AlphaFoldDB" id="A0A7L5AMK5"/>
<evidence type="ECO:0000256" key="3">
    <source>
        <dbReference type="ARBA" id="ARBA00022679"/>
    </source>
</evidence>
<dbReference type="PROSITE" id="PS00092">
    <property type="entry name" value="N6_MTASE"/>
    <property type="match status" value="1"/>
</dbReference>
<reference evidence="9 10" key="1">
    <citation type="submission" date="2016-09" db="EMBL/GenBank/DDBJ databases">
        <title>Complete genome sequence of microbes from the polar regions.</title>
        <authorList>
            <person name="Liao L."/>
            <person name="Chen B."/>
        </authorList>
    </citation>
    <scope>NUCLEOTIDE SEQUENCE [LARGE SCALE GENOMIC DNA]</scope>
    <source>
        <strain evidence="9 10">ZS314</strain>
    </source>
</reference>
<dbReference type="Pfam" id="PF22654">
    <property type="entry name" value="DUF7008"/>
    <property type="match status" value="1"/>
</dbReference>
<evidence type="ECO:0000256" key="6">
    <source>
        <dbReference type="SAM" id="MobiDB-lite"/>
    </source>
</evidence>
<dbReference type="PRINTS" id="PR00507">
    <property type="entry name" value="N12N6MTFRASE"/>
</dbReference>
<evidence type="ECO:0000313" key="9">
    <source>
        <dbReference type="EMBL" id="QHO70361.1"/>
    </source>
</evidence>
<dbReference type="GO" id="GO:0032259">
    <property type="term" value="P:methylation"/>
    <property type="evidence" value="ECO:0007669"/>
    <property type="project" value="UniProtKB-KW"/>
</dbReference>
<dbReference type="RefSeq" id="WP_161886744.1">
    <property type="nucleotide sequence ID" value="NZ_CP017146.1"/>
</dbReference>
<dbReference type="NCBIfam" id="NF033451">
    <property type="entry name" value="BREX_2_MTaseX"/>
    <property type="match status" value="1"/>
</dbReference>
<keyword evidence="2" id="KW-0489">Methyltransferase</keyword>
<dbReference type="InterPro" id="IPR054277">
    <property type="entry name" value="DUF7008"/>
</dbReference>
<evidence type="ECO:0000313" key="10">
    <source>
        <dbReference type="Proteomes" id="UP000464507"/>
    </source>
</evidence>
<dbReference type="InterPro" id="IPR029063">
    <property type="entry name" value="SAM-dependent_MTases_sf"/>
</dbReference>